<dbReference type="Proteomes" id="UP000189462">
    <property type="component" value="Unassembled WGS sequence"/>
</dbReference>
<organism evidence="2 3">
    <name type="scientific">Thioalkalivibrio denitrificans</name>
    <dbReference type="NCBI Taxonomy" id="108003"/>
    <lineage>
        <taxon>Bacteria</taxon>
        <taxon>Pseudomonadati</taxon>
        <taxon>Pseudomonadota</taxon>
        <taxon>Gammaproteobacteria</taxon>
        <taxon>Chromatiales</taxon>
        <taxon>Ectothiorhodospiraceae</taxon>
        <taxon>Thioalkalivibrio</taxon>
    </lineage>
</organism>
<proteinExistence type="predicted"/>
<evidence type="ECO:0000313" key="2">
    <source>
        <dbReference type="EMBL" id="OOG28601.1"/>
    </source>
</evidence>
<dbReference type="RefSeq" id="WP_077277430.1">
    <property type="nucleotide sequence ID" value="NZ_MVBK01000008.1"/>
</dbReference>
<sequence length="302" mass="33348">MMMPLRILAILSLLWIVSSPVAAEPRQLYVQPSALVQLAEYLGGAPASTQADFAALVLESLVDAYRDEMAQAATVRTDDTGRAHRMQRWRRAMDLELQRLQRSQLSLMHSREASVEVERQGQILLMVEGAPLLVSWPRVAAQVEREAAIVQRFCALHDCPRTAEPGAPRPVADPVEVRGAWSFTQQGGAGWESEDGVRCAFPDLSHRAERETLCRRVVAELQTLAAALAGVRRDGALIEWSRLVVADEPGAGMQRVTVNARGDYLLVPLPALVREAVDWRAASRWLTRQLDGIPAAETVLHL</sequence>
<name>A0A1V3NU99_9GAMM</name>
<dbReference type="AlphaFoldDB" id="A0A1V3NU99"/>
<keyword evidence="1" id="KW-0732">Signal</keyword>
<feature type="chain" id="PRO_5012527952" evidence="1">
    <location>
        <begin position="24"/>
        <end position="302"/>
    </location>
</feature>
<dbReference type="EMBL" id="MVBK01000008">
    <property type="protein sequence ID" value="OOG28601.1"/>
    <property type="molecule type" value="Genomic_DNA"/>
</dbReference>
<evidence type="ECO:0000256" key="1">
    <source>
        <dbReference type="SAM" id="SignalP"/>
    </source>
</evidence>
<accession>A0A1V3NU99</accession>
<reference evidence="2 3" key="1">
    <citation type="submission" date="2017-02" db="EMBL/GenBank/DDBJ databases">
        <title>Genomic diversity within the haloalkaliphilic genus Thioalkalivibrio.</title>
        <authorList>
            <person name="Ahn A.-C."/>
            <person name="Meier-Kolthoff J."/>
            <person name="Overmars L."/>
            <person name="Richter M."/>
            <person name="Woyke T."/>
            <person name="Sorokin D.Y."/>
            <person name="Muyzer G."/>
        </authorList>
    </citation>
    <scope>NUCLEOTIDE SEQUENCE [LARGE SCALE GENOMIC DNA]</scope>
    <source>
        <strain evidence="2 3">ALJD</strain>
    </source>
</reference>
<evidence type="ECO:0000313" key="3">
    <source>
        <dbReference type="Proteomes" id="UP000189462"/>
    </source>
</evidence>
<protein>
    <submittedName>
        <fullName evidence="2">Uncharacterized protein</fullName>
    </submittedName>
</protein>
<gene>
    <name evidence="2" type="ORF">B1C78_01845</name>
</gene>
<keyword evidence="3" id="KW-1185">Reference proteome</keyword>
<dbReference type="OrthoDB" id="5780198at2"/>
<comment type="caution">
    <text evidence="2">The sequence shown here is derived from an EMBL/GenBank/DDBJ whole genome shotgun (WGS) entry which is preliminary data.</text>
</comment>
<feature type="signal peptide" evidence="1">
    <location>
        <begin position="1"/>
        <end position="23"/>
    </location>
</feature>